<name>A0ABV9BX00_9GAMM</name>
<gene>
    <name evidence="3" type="ORF">ACFO5W_00790</name>
</gene>
<evidence type="ECO:0000313" key="3">
    <source>
        <dbReference type="EMBL" id="MFC4525157.1"/>
    </source>
</evidence>
<evidence type="ECO:0000256" key="1">
    <source>
        <dbReference type="ARBA" id="ARBA00022679"/>
    </source>
</evidence>
<reference evidence="4" key="1">
    <citation type="journal article" date="2019" name="Int. J. Syst. Evol. Microbiol.">
        <title>The Global Catalogue of Microorganisms (GCM) 10K type strain sequencing project: providing services to taxonomists for standard genome sequencing and annotation.</title>
        <authorList>
            <consortium name="The Broad Institute Genomics Platform"/>
            <consortium name="The Broad Institute Genome Sequencing Center for Infectious Disease"/>
            <person name="Wu L."/>
            <person name="Ma J."/>
        </authorList>
    </citation>
    <scope>NUCLEOTIDE SEQUENCE [LARGE SCALE GENOMIC DNA]</scope>
    <source>
        <strain evidence="4">CCM 4481</strain>
    </source>
</reference>
<evidence type="ECO:0000259" key="2">
    <source>
        <dbReference type="PROSITE" id="PS51186"/>
    </source>
</evidence>
<dbReference type="EC" id="2.3.-.-" evidence="3"/>
<dbReference type="Gene3D" id="3.40.630.30">
    <property type="match status" value="1"/>
</dbReference>
<keyword evidence="1 3" id="KW-0808">Transferase</keyword>
<dbReference type="InterPro" id="IPR016181">
    <property type="entry name" value="Acyl_CoA_acyltransferase"/>
</dbReference>
<dbReference type="PROSITE" id="PS51186">
    <property type="entry name" value="GNAT"/>
    <property type="match status" value="1"/>
</dbReference>
<dbReference type="SUPFAM" id="SSF55729">
    <property type="entry name" value="Acyl-CoA N-acyltransferases (Nat)"/>
    <property type="match status" value="1"/>
</dbReference>
<keyword evidence="3" id="KW-0012">Acyltransferase</keyword>
<dbReference type="RefSeq" id="WP_266149934.1">
    <property type="nucleotide sequence ID" value="NZ_CP064028.1"/>
</dbReference>
<feature type="domain" description="N-acetyltransferase" evidence="2">
    <location>
        <begin position="5"/>
        <end position="175"/>
    </location>
</feature>
<dbReference type="InterPro" id="IPR000182">
    <property type="entry name" value="GNAT_dom"/>
</dbReference>
<accession>A0ABV9BX00</accession>
<sequence>MSQPIVVRDIRPEEFQALGQLLVGVYGGLEGFPTPTQQPRYYEMLANIGDFTRKNGAQVLVALMDGELVGGVVYLGDMAEYGAASVAATIENAAGIRLLGVAPAVRGRGVGKALTEACIRLAREQGHQQVVLHSTEAMRVAWDMYERMGFQRAPEIDFLQAALPVFGFRLALGEE</sequence>
<protein>
    <submittedName>
        <fullName evidence="3">GNAT family N-acetyltransferase</fullName>
        <ecNumber evidence="3">2.3.-.-</ecNumber>
    </submittedName>
</protein>
<dbReference type="Pfam" id="PF00583">
    <property type="entry name" value="Acetyltransf_1"/>
    <property type="match status" value="1"/>
</dbReference>
<dbReference type="PANTHER" id="PTHR13947:SF37">
    <property type="entry name" value="LD18367P"/>
    <property type="match status" value="1"/>
</dbReference>
<evidence type="ECO:0000313" key="4">
    <source>
        <dbReference type="Proteomes" id="UP001595961"/>
    </source>
</evidence>
<dbReference type="EMBL" id="JBHSGA010000003">
    <property type="protein sequence ID" value="MFC4525157.1"/>
    <property type="molecule type" value="Genomic_DNA"/>
</dbReference>
<dbReference type="CDD" id="cd04301">
    <property type="entry name" value="NAT_SF"/>
    <property type="match status" value="1"/>
</dbReference>
<dbReference type="PANTHER" id="PTHR13947">
    <property type="entry name" value="GNAT FAMILY N-ACETYLTRANSFERASE"/>
    <property type="match status" value="1"/>
</dbReference>
<organism evidence="3 4">
    <name type="scientific">Dyella halodurans</name>
    <dbReference type="NCBI Taxonomy" id="1920171"/>
    <lineage>
        <taxon>Bacteria</taxon>
        <taxon>Pseudomonadati</taxon>
        <taxon>Pseudomonadota</taxon>
        <taxon>Gammaproteobacteria</taxon>
        <taxon>Lysobacterales</taxon>
        <taxon>Rhodanobacteraceae</taxon>
        <taxon>Dyella</taxon>
    </lineage>
</organism>
<dbReference type="GO" id="GO:0016746">
    <property type="term" value="F:acyltransferase activity"/>
    <property type="evidence" value="ECO:0007669"/>
    <property type="project" value="UniProtKB-KW"/>
</dbReference>
<proteinExistence type="predicted"/>
<dbReference type="InterPro" id="IPR050769">
    <property type="entry name" value="NAT_camello-type"/>
</dbReference>
<keyword evidence="4" id="KW-1185">Reference proteome</keyword>
<dbReference type="Proteomes" id="UP001595961">
    <property type="component" value="Unassembled WGS sequence"/>
</dbReference>
<comment type="caution">
    <text evidence="3">The sequence shown here is derived from an EMBL/GenBank/DDBJ whole genome shotgun (WGS) entry which is preliminary data.</text>
</comment>